<sequence>MRLWSRPGVLAVAGVFGATLLAACAPTVTGVPRAGAYTPDLANEVAGVERVDLRKDFADSPQSVNDYWTKDRTDEAEAPPLPKPDGNTTGTEEEAVSVTIHPTTGALDQVPPSANGDHNGGQRWSKAGLSGRTVGRLYFTLGGRPYVCSAAVVNSKSGRIVATAGHCLFGTGERREWVRQVMFVPGDEAGKAPHGRWSAETGFVTKQFMNSAFSTATSTSGSGWQFDTAFLRMRPLNGKTIQQALGAQGIAFGHRPEGLMVLGYPSAKPFDGKSMRYCSASSTRTHPGVHGDYGLPCVMTPGCSGGPWLTRFDPVKGAGYVVSTSSVGDSETLYGSTMGKTAYDLYLEADK</sequence>
<dbReference type="InterPro" id="IPR009003">
    <property type="entry name" value="Peptidase_S1_PA"/>
</dbReference>
<dbReference type="PROSITE" id="PS51257">
    <property type="entry name" value="PROKAR_LIPOPROTEIN"/>
    <property type="match status" value="1"/>
</dbReference>
<dbReference type="Proteomes" id="UP001597260">
    <property type="component" value="Unassembled WGS sequence"/>
</dbReference>
<dbReference type="RefSeq" id="WP_377578578.1">
    <property type="nucleotide sequence ID" value="NZ_JBHTMP010000093.1"/>
</dbReference>
<feature type="chain" id="PRO_5046440276" evidence="3">
    <location>
        <begin position="23"/>
        <end position="351"/>
    </location>
</feature>
<reference evidence="5" key="1">
    <citation type="journal article" date="2019" name="Int. J. Syst. Evol. Microbiol.">
        <title>The Global Catalogue of Microorganisms (GCM) 10K type strain sequencing project: providing services to taxonomists for standard genome sequencing and annotation.</title>
        <authorList>
            <consortium name="The Broad Institute Genomics Platform"/>
            <consortium name="The Broad Institute Genome Sequencing Center for Infectious Disease"/>
            <person name="Wu L."/>
            <person name="Ma J."/>
        </authorList>
    </citation>
    <scope>NUCLEOTIDE SEQUENCE [LARGE SCALE GENOMIC DNA]</scope>
    <source>
        <strain evidence="5">JCM 31037</strain>
    </source>
</reference>
<evidence type="ECO:0000313" key="5">
    <source>
        <dbReference type="Proteomes" id="UP001597260"/>
    </source>
</evidence>
<feature type="signal peptide" evidence="3">
    <location>
        <begin position="1"/>
        <end position="22"/>
    </location>
</feature>
<proteinExistence type="predicted"/>
<dbReference type="EC" id="3.4.21.-" evidence="4"/>
<dbReference type="SUPFAM" id="SSF50494">
    <property type="entry name" value="Trypsin-like serine proteases"/>
    <property type="match status" value="1"/>
</dbReference>
<gene>
    <name evidence="4" type="ORF">ACFQ4H_32220</name>
</gene>
<dbReference type="InterPro" id="IPR043504">
    <property type="entry name" value="Peptidase_S1_PA_chymotrypsin"/>
</dbReference>
<feature type="region of interest" description="Disordered" evidence="2">
    <location>
        <begin position="62"/>
        <end position="127"/>
    </location>
</feature>
<dbReference type="GO" id="GO:0016787">
    <property type="term" value="F:hydrolase activity"/>
    <property type="evidence" value="ECO:0007669"/>
    <property type="project" value="UniProtKB-KW"/>
</dbReference>
<name>A0ABW3YME7_9ACTN</name>
<protein>
    <submittedName>
        <fullName evidence="4">Trypsin-like serine peptidase</fullName>
        <ecNumber evidence="4">3.4.21.-</ecNumber>
    </submittedName>
</protein>
<dbReference type="EMBL" id="JBHTMP010000093">
    <property type="protein sequence ID" value="MFD1325756.1"/>
    <property type="molecule type" value="Genomic_DNA"/>
</dbReference>
<evidence type="ECO:0000256" key="2">
    <source>
        <dbReference type="SAM" id="MobiDB-lite"/>
    </source>
</evidence>
<evidence type="ECO:0000256" key="1">
    <source>
        <dbReference type="ARBA" id="ARBA00022729"/>
    </source>
</evidence>
<keyword evidence="1 3" id="KW-0732">Signal</keyword>
<keyword evidence="4" id="KW-0378">Hydrolase</keyword>
<evidence type="ECO:0000256" key="3">
    <source>
        <dbReference type="SAM" id="SignalP"/>
    </source>
</evidence>
<organism evidence="4 5">
    <name type="scientific">Micromonospora sonneratiae</name>
    <dbReference type="NCBI Taxonomy" id="1184706"/>
    <lineage>
        <taxon>Bacteria</taxon>
        <taxon>Bacillati</taxon>
        <taxon>Actinomycetota</taxon>
        <taxon>Actinomycetes</taxon>
        <taxon>Micromonosporales</taxon>
        <taxon>Micromonosporaceae</taxon>
        <taxon>Micromonospora</taxon>
    </lineage>
</organism>
<accession>A0ABW3YME7</accession>
<dbReference type="PANTHER" id="PTHR15462">
    <property type="entry name" value="SERINE PROTEASE"/>
    <property type="match status" value="1"/>
</dbReference>
<dbReference type="PANTHER" id="PTHR15462:SF19">
    <property type="entry name" value="PEPTIDASE S1 DOMAIN-CONTAINING PROTEIN"/>
    <property type="match status" value="1"/>
</dbReference>
<dbReference type="InterPro" id="IPR050966">
    <property type="entry name" value="Glutamyl_endopeptidase"/>
</dbReference>
<comment type="caution">
    <text evidence="4">The sequence shown here is derived from an EMBL/GenBank/DDBJ whole genome shotgun (WGS) entry which is preliminary data.</text>
</comment>
<evidence type="ECO:0000313" key="4">
    <source>
        <dbReference type="EMBL" id="MFD1325756.1"/>
    </source>
</evidence>
<dbReference type="Gene3D" id="2.40.10.10">
    <property type="entry name" value="Trypsin-like serine proteases"/>
    <property type="match status" value="2"/>
</dbReference>
<keyword evidence="5" id="KW-1185">Reference proteome</keyword>